<proteinExistence type="predicted"/>
<dbReference type="EMBL" id="MU003702">
    <property type="protein sequence ID" value="KAF2808826.1"/>
    <property type="molecule type" value="Genomic_DNA"/>
</dbReference>
<reference evidence="1 3" key="1">
    <citation type="journal article" date="2020" name="Stud. Mycol.">
        <title>101 Dothideomycetes genomes: a test case for predicting lifestyles and emergence of pathogens.</title>
        <authorList>
            <person name="Haridas S."/>
            <person name="Albert R."/>
            <person name="Binder M."/>
            <person name="Bloem J."/>
            <person name="Labutti K."/>
            <person name="Salamov A."/>
            <person name="Andreopoulos B."/>
            <person name="Baker S."/>
            <person name="Barry K."/>
            <person name="Bills G."/>
            <person name="Bluhm B."/>
            <person name="Cannon C."/>
            <person name="Castanera R."/>
            <person name="Culley D."/>
            <person name="Daum C."/>
            <person name="Ezra D."/>
            <person name="Gonzalez J."/>
            <person name="Henrissat B."/>
            <person name="Kuo A."/>
            <person name="Liang C."/>
            <person name="Lipzen A."/>
            <person name="Lutzoni F."/>
            <person name="Magnuson J."/>
            <person name="Mondo S."/>
            <person name="Nolan M."/>
            <person name="Ohm R."/>
            <person name="Pangilinan J."/>
            <person name="Park H.-J."/>
            <person name="Ramirez L."/>
            <person name="Alfaro M."/>
            <person name="Sun H."/>
            <person name="Tritt A."/>
            <person name="Yoshinaga Y."/>
            <person name="Zwiers L.-H."/>
            <person name="Turgeon B."/>
            <person name="Goodwin S."/>
            <person name="Spatafora J."/>
            <person name="Crous P."/>
            <person name="Grigoriev I."/>
        </authorList>
    </citation>
    <scope>NUCLEOTIDE SEQUENCE</scope>
    <source>
        <strain evidence="1 3">CBS 304.34</strain>
    </source>
</reference>
<sequence>MSSPRIQTFLEAITFLGPDTHQQTSPWSSAYKHHARDLAPLLPKLPLPSDDGVLESLVKFTASFHRVSSATAKKWLSQDPSDLQTLPPHALKNLKAEAARSNALRRAAHSLLVSRYLARDTAPTSPEQALKFLMARSPDTSLPLYATPDLVGIAVDMFRRTPAGRSLRKVVAELVEEMIKFPGRDLMEDAQTVLEGLAGRAVERGYGMFLEVGRYVKHGPHMLAVVLVVVELQGNAEGRVREYQWMRGVARRVWGGRVGESAGGKEDGMKRGEKGNV</sequence>
<protein>
    <submittedName>
        <fullName evidence="1 3">Uncharacterized protein</fullName>
    </submittedName>
</protein>
<dbReference type="AlphaFoldDB" id="A0A6A6YIZ0"/>
<gene>
    <name evidence="1 3" type="ORF">BDZ99DRAFT_477336</name>
</gene>
<reference evidence="3" key="2">
    <citation type="submission" date="2020-04" db="EMBL/GenBank/DDBJ databases">
        <authorList>
            <consortium name="NCBI Genome Project"/>
        </authorList>
    </citation>
    <scope>NUCLEOTIDE SEQUENCE</scope>
    <source>
        <strain evidence="3">CBS 304.34</strain>
    </source>
</reference>
<name>A0A6A6YIZ0_9PEZI</name>
<reference evidence="3" key="3">
    <citation type="submission" date="2025-04" db="UniProtKB">
        <authorList>
            <consortium name="RefSeq"/>
        </authorList>
    </citation>
    <scope>IDENTIFICATION</scope>
    <source>
        <strain evidence="3">CBS 304.34</strain>
    </source>
</reference>
<keyword evidence="2" id="KW-1185">Reference proteome</keyword>
<evidence type="ECO:0000313" key="3">
    <source>
        <dbReference type="RefSeq" id="XP_033575790.1"/>
    </source>
</evidence>
<dbReference type="RefSeq" id="XP_033575790.1">
    <property type="nucleotide sequence ID" value="XM_033722109.1"/>
</dbReference>
<dbReference type="GeneID" id="54463002"/>
<dbReference type="Proteomes" id="UP000504636">
    <property type="component" value="Unplaced"/>
</dbReference>
<accession>A0A6A6YIZ0</accession>
<evidence type="ECO:0000313" key="2">
    <source>
        <dbReference type="Proteomes" id="UP000504636"/>
    </source>
</evidence>
<organism evidence="1">
    <name type="scientific">Mytilinidion resinicola</name>
    <dbReference type="NCBI Taxonomy" id="574789"/>
    <lineage>
        <taxon>Eukaryota</taxon>
        <taxon>Fungi</taxon>
        <taxon>Dikarya</taxon>
        <taxon>Ascomycota</taxon>
        <taxon>Pezizomycotina</taxon>
        <taxon>Dothideomycetes</taxon>
        <taxon>Pleosporomycetidae</taxon>
        <taxon>Mytilinidiales</taxon>
        <taxon>Mytilinidiaceae</taxon>
        <taxon>Mytilinidion</taxon>
    </lineage>
</organism>
<evidence type="ECO:0000313" key="1">
    <source>
        <dbReference type="EMBL" id="KAF2808826.1"/>
    </source>
</evidence>